<protein>
    <submittedName>
        <fullName evidence="1">Uncharacterized protein</fullName>
    </submittedName>
</protein>
<evidence type="ECO:0000313" key="2">
    <source>
        <dbReference type="Proteomes" id="UP000198925"/>
    </source>
</evidence>
<name>A0A1G7ATN7_9PROT</name>
<dbReference type="Proteomes" id="UP000198925">
    <property type="component" value="Unassembled WGS sequence"/>
</dbReference>
<accession>A0A1G7ATN7</accession>
<gene>
    <name evidence="1" type="ORF">SAMN04487779_102139</name>
</gene>
<proteinExistence type="predicted"/>
<evidence type="ECO:0000313" key="1">
    <source>
        <dbReference type="EMBL" id="SDE18199.1"/>
    </source>
</evidence>
<dbReference type="AlphaFoldDB" id="A0A1G7ATN7"/>
<dbReference type="RefSeq" id="WP_090664780.1">
    <property type="nucleotide sequence ID" value="NZ_FMZX01000021.1"/>
</dbReference>
<sequence length="123" mass="13450">MRDTARQADRLAVIRLRYTINTHLEDQSLTISAPIVAEVGLFAIEAVRLLTRRREREGNLEALQAVADRLGLAARLDGLGVPPSPVDLRRSRGGSTLRHVGTLPLCGLVWGVKFCRLTGSPGR</sequence>
<organism evidence="1 2">
    <name type="scientific">Belnapia rosea</name>
    <dbReference type="NCBI Taxonomy" id="938405"/>
    <lineage>
        <taxon>Bacteria</taxon>
        <taxon>Pseudomonadati</taxon>
        <taxon>Pseudomonadota</taxon>
        <taxon>Alphaproteobacteria</taxon>
        <taxon>Acetobacterales</taxon>
        <taxon>Roseomonadaceae</taxon>
        <taxon>Belnapia</taxon>
    </lineage>
</organism>
<reference evidence="1 2" key="1">
    <citation type="submission" date="2016-10" db="EMBL/GenBank/DDBJ databases">
        <authorList>
            <person name="de Groot N.N."/>
        </authorList>
    </citation>
    <scope>NUCLEOTIDE SEQUENCE [LARGE SCALE GENOMIC DNA]</scope>
    <source>
        <strain evidence="1 2">CPCC 100156</strain>
    </source>
</reference>
<dbReference type="EMBL" id="FMZX01000021">
    <property type="protein sequence ID" value="SDE18199.1"/>
    <property type="molecule type" value="Genomic_DNA"/>
</dbReference>
<keyword evidence="2" id="KW-1185">Reference proteome</keyword>